<evidence type="ECO:0000259" key="1">
    <source>
        <dbReference type="PROSITE" id="PS50127"/>
    </source>
</evidence>
<dbReference type="InterPro" id="IPR039307">
    <property type="entry name" value="LORELEI-like"/>
</dbReference>
<dbReference type="PROSITE" id="PS50127">
    <property type="entry name" value="UBC_2"/>
    <property type="match status" value="1"/>
</dbReference>
<dbReference type="AlphaFoldDB" id="A0A8S9I0Y2"/>
<name>A0A8S9I0Y2_BRACR</name>
<dbReference type="PANTHER" id="PTHR31533">
    <property type="entry name" value="GPI-ANCHORED PROTEIN LLG1-RELATED-RELATED"/>
    <property type="match status" value="1"/>
</dbReference>
<dbReference type="Gene3D" id="3.10.110.10">
    <property type="entry name" value="Ubiquitin Conjugating Enzyme"/>
    <property type="match status" value="1"/>
</dbReference>
<protein>
    <recommendedName>
        <fullName evidence="1">UBC core domain-containing protein</fullName>
    </recommendedName>
</protein>
<gene>
    <name evidence="2" type="ORF">F2Q70_00014918</name>
</gene>
<accession>A0A8S9I0Y2</accession>
<dbReference type="SUPFAM" id="SSF54495">
    <property type="entry name" value="UBC-like"/>
    <property type="match status" value="1"/>
</dbReference>
<comment type="caution">
    <text evidence="2">The sequence shown here is derived from an EMBL/GenBank/DDBJ whole genome shotgun (WGS) entry which is preliminary data.</text>
</comment>
<dbReference type="EMBL" id="QGKY02001250">
    <property type="protein sequence ID" value="KAF2563577.1"/>
    <property type="molecule type" value="Genomic_DNA"/>
</dbReference>
<dbReference type="InterPro" id="IPR000608">
    <property type="entry name" value="UBC"/>
</dbReference>
<dbReference type="InterPro" id="IPR058888">
    <property type="entry name" value="LLG1-like"/>
</dbReference>
<organism evidence="2">
    <name type="scientific">Brassica cretica</name>
    <name type="common">Mustard</name>
    <dbReference type="NCBI Taxonomy" id="69181"/>
    <lineage>
        <taxon>Eukaryota</taxon>
        <taxon>Viridiplantae</taxon>
        <taxon>Streptophyta</taxon>
        <taxon>Embryophyta</taxon>
        <taxon>Tracheophyta</taxon>
        <taxon>Spermatophyta</taxon>
        <taxon>Magnoliopsida</taxon>
        <taxon>eudicotyledons</taxon>
        <taxon>Gunneridae</taxon>
        <taxon>Pentapetalae</taxon>
        <taxon>rosids</taxon>
        <taxon>malvids</taxon>
        <taxon>Brassicales</taxon>
        <taxon>Brassicaceae</taxon>
        <taxon>Brassiceae</taxon>
        <taxon>Brassica</taxon>
    </lineage>
</organism>
<dbReference type="PANTHER" id="PTHR31533:SF31">
    <property type="entry name" value="GPI-ANCHORED PROTEIN LORELEI"/>
    <property type="match status" value="1"/>
</dbReference>
<dbReference type="Pfam" id="PF26578">
    <property type="entry name" value="LLG1"/>
    <property type="match status" value="1"/>
</dbReference>
<dbReference type="InterPro" id="IPR016135">
    <property type="entry name" value="UBQ-conjugating_enzyme/RWD"/>
</dbReference>
<proteinExistence type="predicted"/>
<sequence length="236" mass="26113">MASKRINKELRDLQRDPPVSCSAGPVGDDMFHWQATIMGPSDSPFAGGVFLVSIHFPPDYPFKPPKRRKLLSREAVAARSAAVRTIQAMASKRINKELRDLQRDPPVSCSAECSLNLEFMNYTVITSQCKGPKFPVKECCSSFLEFACPYAEQLNDLSTDCASTMFSYINIYGKYPAGLFSSQCKGDKEGLECPDMPPNSVADVNTATTTTASSRIWMTVALFVTVLLFRGRQSHM</sequence>
<dbReference type="Pfam" id="PF00179">
    <property type="entry name" value="UQ_con"/>
    <property type="match status" value="1"/>
</dbReference>
<dbReference type="SMART" id="SM00212">
    <property type="entry name" value="UBCc"/>
    <property type="match status" value="1"/>
</dbReference>
<reference evidence="2" key="1">
    <citation type="submission" date="2019-12" db="EMBL/GenBank/DDBJ databases">
        <title>Genome sequencing and annotation of Brassica cretica.</title>
        <authorList>
            <person name="Studholme D.J."/>
            <person name="Sarris P.F."/>
        </authorList>
    </citation>
    <scope>NUCLEOTIDE SEQUENCE</scope>
    <source>
        <strain evidence="2">PFS-102/07</strain>
        <tissue evidence="2">Leaf</tissue>
    </source>
</reference>
<evidence type="ECO:0000313" key="2">
    <source>
        <dbReference type="EMBL" id="KAF2563577.1"/>
    </source>
</evidence>
<feature type="domain" description="UBC core" evidence="1">
    <location>
        <begin position="1"/>
        <end position="66"/>
    </location>
</feature>